<dbReference type="STRING" id="1462526.BN990_01032"/>
<keyword evidence="3" id="KW-1185">Reference proteome</keyword>
<keyword evidence="1" id="KW-1133">Transmembrane helix</keyword>
<name>A0A024Q8D1_9BACI</name>
<evidence type="ECO:0000256" key="1">
    <source>
        <dbReference type="SAM" id="Phobius"/>
    </source>
</evidence>
<dbReference type="AlphaFoldDB" id="A0A024Q8D1"/>
<dbReference type="RefSeq" id="WP_021289344.1">
    <property type="nucleotide sequence ID" value="NZ_BNER01000003.1"/>
</dbReference>
<evidence type="ECO:0000313" key="3">
    <source>
        <dbReference type="Proteomes" id="UP000028875"/>
    </source>
</evidence>
<dbReference type="OrthoDB" id="2967562at2"/>
<protein>
    <submittedName>
        <fullName evidence="2">Uncharacterized protein</fullName>
    </submittedName>
</protein>
<organism evidence="2 3">
    <name type="scientific">Virgibacillus massiliensis</name>
    <dbReference type="NCBI Taxonomy" id="1462526"/>
    <lineage>
        <taxon>Bacteria</taxon>
        <taxon>Bacillati</taxon>
        <taxon>Bacillota</taxon>
        <taxon>Bacilli</taxon>
        <taxon>Bacillales</taxon>
        <taxon>Bacillaceae</taxon>
        <taxon>Virgibacillus</taxon>
    </lineage>
</organism>
<dbReference type="EMBL" id="CCDP010000001">
    <property type="protein sequence ID" value="CDQ38759.1"/>
    <property type="molecule type" value="Genomic_DNA"/>
</dbReference>
<dbReference type="Proteomes" id="UP000028875">
    <property type="component" value="Unassembled WGS sequence"/>
</dbReference>
<reference evidence="2 3" key="1">
    <citation type="submission" date="2014-03" db="EMBL/GenBank/DDBJ databases">
        <authorList>
            <person name="Urmite Genomes U."/>
        </authorList>
    </citation>
    <scope>NUCLEOTIDE SEQUENCE [LARGE SCALE GENOMIC DNA]</scope>
    <source>
        <strain evidence="2 3">Vm-5</strain>
    </source>
</reference>
<feature type="transmembrane region" description="Helical" evidence="1">
    <location>
        <begin position="115"/>
        <end position="135"/>
    </location>
</feature>
<keyword evidence="1" id="KW-0812">Transmembrane</keyword>
<feature type="transmembrane region" description="Helical" evidence="1">
    <location>
        <begin position="46"/>
        <end position="67"/>
    </location>
</feature>
<proteinExistence type="predicted"/>
<keyword evidence="1" id="KW-0472">Membrane</keyword>
<gene>
    <name evidence="2" type="ORF">BN990_01032</name>
</gene>
<sequence>MKNLKRYLQEPIFTPLVDRFVMFGFAVAGAFASIYSSEHMPFLELLHYLLLFLLIAMPILEWIGTNWREKRGIKEESVRSPQYADKIIANLFVILSMILGIVSLGINLLAESFNWRWMVFMLVVVLFSFFMRYILIKR</sequence>
<comment type="caution">
    <text evidence="2">The sequence shown here is derived from an EMBL/GenBank/DDBJ whole genome shotgun (WGS) entry which is preliminary data.</text>
</comment>
<feature type="transmembrane region" description="Helical" evidence="1">
    <location>
        <begin position="87"/>
        <end position="109"/>
    </location>
</feature>
<feature type="transmembrane region" description="Helical" evidence="1">
    <location>
        <begin position="12"/>
        <end position="34"/>
    </location>
</feature>
<evidence type="ECO:0000313" key="2">
    <source>
        <dbReference type="EMBL" id="CDQ38759.1"/>
    </source>
</evidence>
<accession>A0A024Q8D1</accession>
<reference evidence="3" key="2">
    <citation type="submission" date="2014-05" db="EMBL/GenBank/DDBJ databases">
        <title>Draft genome sequence of Virgibacillus massiliensis Vm-5.</title>
        <authorList>
            <person name="Khelaifia S."/>
            <person name="Croce O."/>
            <person name="Lagier J.C."/>
            <person name="Raoult D."/>
        </authorList>
    </citation>
    <scope>NUCLEOTIDE SEQUENCE [LARGE SCALE GENOMIC DNA]</scope>
    <source>
        <strain evidence="3">Vm-5</strain>
    </source>
</reference>